<dbReference type="Pfam" id="PF21102">
    <property type="entry name" value="DprA_N"/>
    <property type="match status" value="1"/>
</dbReference>
<reference evidence="4 5" key="1">
    <citation type="submission" date="2020-08" db="EMBL/GenBank/DDBJ databases">
        <title>Genomic Encyclopedia of Type Strains, Phase IV (KMG-IV): sequencing the most valuable type-strain genomes for metagenomic binning, comparative biology and taxonomic classification.</title>
        <authorList>
            <person name="Goeker M."/>
        </authorList>
    </citation>
    <scope>NUCLEOTIDE SEQUENCE [LARGE SCALE GENOMIC DNA]</scope>
    <source>
        <strain evidence="4 5">DSM 24163</strain>
    </source>
</reference>
<feature type="domain" description="DprA winged helix" evidence="3">
    <location>
        <begin position="321"/>
        <end position="376"/>
    </location>
</feature>
<dbReference type="PANTHER" id="PTHR43022">
    <property type="entry name" value="PROTEIN SMF"/>
    <property type="match status" value="1"/>
</dbReference>
<feature type="domain" description="Smf/DprA SLOG" evidence="2">
    <location>
        <begin position="83"/>
        <end position="291"/>
    </location>
</feature>
<dbReference type="InterPro" id="IPR003488">
    <property type="entry name" value="DprA"/>
</dbReference>
<dbReference type="SUPFAM" id="SSF102405">
    <property type="entry name" value="MCP/YpsA-like"/>
    <property type="match status" value="1"/>
</dbReference>
<evidence type="ECO:0000313" key="4">
    <source>
        <dbReference type="EMBL" id="MBB5207488.1"/>
    </source>
</evidence>
<comment type="similarity">
    <text evidence="1">Belongs to the DprA/Smf family.</text>
</comment>
<dbReference type="Proteomes" id="UP000521199">
    <property type="component" value="Unassembled WGS sequence"/>
</dbReference>
<dbReference type="EMBL" id="JACHHP010000002">
    <property type="protein sequence ID" value="MBB5207488.1"/>
    <property type="molecule type" value="Genomic_DNA"/>
</dbReference>
<organism evidence="4 5">
    <name type="scientific">Chiayiivirga flava</name>
    <dbReference type="NCBI Taxonomy" id="659595"/>
    <lineage>
        <taxon>Bacteria</taxon>
        <taxon>Pseudomonadati</taxon>
        <taxon>Pseudomonadota</taxon>
        <taxon>Gammaproteobacteria</taxon>
        <taxon>Lysobacterales</taxon>
        <taxon>Lysobacteraceae</taxon>
        <taxon>Chiayiivirga</taxon>
    </lineage>
</organism>
<dbReference type="Pfam" id="PF17782">
    <property type="entry name" value="WHD_DprA"/>
    <property type="match status" value="1"/>
</dbReference>
<evidence type="ECO:0000259" key="3">
    <source>
        <dbReference type="Pfam" id="PF17782"/>
    </source>
</evidence>
<keyword evidence="5" id="KW-1185">Reference proteome</keyword>
<protein>
    <submittedName>
        <fullName evidence="4">DNA processing protein</fullName>
    </submittedName>
</protein>
<comment type="caution">
    <text evidence="4">The sequence shown here is derived from an EMBL/GenBank/DDBJ whole genome shotgun (WGS) entry which is preliminary data.</text>
</comment>
<dbReference type="NCBIfam" id="TIGR00732">
    <property type="entry name" value="dprA"/>
    <property type="match status" value="1"/>
</dbReference>
<dbReference type="AlphaFoldDB" id="A0A7W8G094"/>
<dbReference type="Gene3D" id="3.40.50.450">
    <property type="match status" value="1"/>
</dbReference>
<dbReference type="Pfam" id="PF02481">
    <property type="entry name" value="DNA_processg_A"/>
    <property type="match status" value="1"/>
</dbReference>
<sequence length="383" mass="40655">MPLPHPEQTCRAWMCLLRAPGIGGVRLRDLLERFGSIDGALDAGPIAWRGAGVPAAAIDWLRTPDAARIDADLAWLAQPRHHLVTWDSADYPELLRRSPQSPAALFVAGDPNLLWHAQIAIVGSRNPSDGGRANARDFSRTLSRSGLLVTSGLADGIDAAAHRAALDVGRPTLAVIATGADLVYPIVNRELSANIAEHGAIVTEFPPGTEARREHFPRRNRIIAGLSLGTLVVEAALRSGALITARLAAEAGREVFALPGSIHNPLAKGCHRLIRDGAALVESAPEIVEALAPHAGQLADALRTRLADAGSSSTGMYDPLRSQQNVDPDYRALHAALGHDPVAIDVLAERTGLTVEALSSMLLLMELDGRVSAAHGRYALQRS</sequence>
<proteinExistence type="inferred from homology"/>
<evidence type="ECO:0000313" key="5">
    <source>
        <dbReference type="Proteomes" id="UP000521199"/>
    </source>
</evidence>
<dbReference type="InterPro" id="IPR036388">
    <property type="entry name" value="WH-like_DNA-bd_sf"/>
</dbReference>
<dbReference type="Gene3D" id="1.10.10.10">
    <property type="entry name" value="Winged helix-like DNA-binding domain superfamily/Winged helix DNA-binding domain"/>
    <property type="match status" value="1"/>
</dbReference>
<dbReference type="GO" id="GO:0009294">
    <property type="term" value="P:DNA-mediated transformation"/>
    <property type="evidence" value="ECO:0007669"/>
    <property type="project" value="InterPro"/>
</dbReference>
<dbReference type="InterPro" id="IPR041614">
    <property type="entry name" value="DprA_WH"/>
</dbReference>
<evidence type="ECO:0000256" key="1">
    <source>
        <dbReference type="ARBA" id="ARBA00006525"/>
    </source>
</evidence>
<accession>A0A7W8G094</accession>
<gene>
    <name evidence="4" type="ORF">HNQ52_001017</name>
</gene>
<dbReference type="InterPro" id="IPR057666">
    <property type="entry name" value="DrpA_SLOG"/>
</dbReference>
<name>A0A7W8G094_9GAMM</name>
<dbReference type="PANTHER" id="PTHR43022:SF1">
    <property type="entry name" value="PROTEIN SMF"/>
    <property type="match status" value="1"/>
</dbReference>
<evidence type="ECO:0000259" key="2">
    <source>
        <dbReference type="Pfam" id="PF02481"/>
    </source>
</evidence>
<dbReference type="RefSeq" id="WP_183960040.1">
    <property type="nucleotide sequence ID" value="NZ_JACHHP010000002.1"/>
</dbReference>